<comment type="caution">
    <text evidence="1">The sequence shown here is derived from an EMBL/GenBank/DDBJ whole genome shotgun (WGS) entry which is preliminary data.</text>
</comment>
<evidence type="ECO:0008006" key="3">
    <source>
        <dbReference type="Google" id="ProtNLM"/>
    </source>
</evidence>
<evidence type="ECO:0000313" key="2">
    <source>
        <dbReference type="Proteomes" id="UP000642144"/>
    </source>
</evidence>
<organism evidence="1 2">
    <name type="scientific">Duganella levis</name>
    <dbReference type="NCBI Taxonomy" id="2692169"/>
    <lineage>
        <taxon>Bacteria</taxon>
        <taxon>Pseudomonadati</taxon>
        <taxon>Pseudomonadota</taxon>
        <taxon>Betaproteobacteria</taxon>
        <taxon>Burkholderiales</taxon>
        <taxon>Oxalobacteraceae</taxon>
        <taxon>Telluria group</taxon>
        <taxon>Duganella</taxon>
    </lineage>
</organism>
<dbReference type="Proteomes" id="UP000642144">
    <property type="component" value="Unassembled WGS sequence"/>
</dbReference>
<gene>
    <name evidence="1" type="ORF">GTP69_00190</name>
</gene>
<evidence type="ECO:0000313" key="1">
    <source>
        <dbReference type="EMBL" id="MYN24824.1"/>
    </source>
</evidence>
<dbReference type="EMBL" id="WWCT01000001">
    <property type="protein sequence ID" value="MYN24824.1"/>
    <property type="molecule type" value="Genomic_DNA"/>
</dbReference>
<keyword evidence="2" id="KW-1185">Reference proteome</keyword>
<accession>A0ABW9VT69</accession>
<reference evidence="1 2" key="1">
    <citation type="submission" date="2019-12" db="EMBL/GenBank/DDBJ databases">
        <title>Novel species isolated from a subtropical stream in China.</title>
        <authorList>
            <person name="Lu H."/>
        </authorList>
    </citation>
    <scope>NUCLEOTIDE SEQUENCE [LARGE SCALE GENOMIC DNA]</scope>
    <source>
        <strain evidence="1 2">CY42W</strain>
    </source>
</reference>
<sequence length="65" mass="7526">MEHSSVLTEFESRLDALKSTSTPDADEIASFRAVLDRAVEDKQITVREWRALIERCSHIRRTVRP</sequence>
<proteinExistence type="predicted"/>
<protein>
    <recommendedName>
        <fullName evidence="3">DUF4404 family protein</fullName>
    </recommendedName>
</protein>
<dbReference type="RefSeq" id="WP_161052986.1">
    <property type="nucleotide sequence ID" value="NZ_WWCT01000001.1"/>
</dbReference>
<name>A0ABW9VT69_9BURK</name>